<evidence type="ECO:0000313" key="2">
    <source>
        <dbReference type="Proteomes" id="UP000000683"/>
    </source>
</evidence>
<protein>
    <submittedName>
        <fullName evidence="1">Deoxyguanosinetriphosphate triphosphohydrolase-like protein</fullName>
    </submittedName>
</protein>
<dbReference type="GO" id="GO:0016787">
    <property type="term" value="F:hydrolase activity"/>
    <property type="evidence" value="ECO:0007669"/>
    <property type="project" value="UniProtKB-KW"/>
</dbReference>
<accession>F5Z8K0</accession>
<evidence type="ECO:0000313" key="1">
    <source>
        <dbReference type="EMBL" id="AEF03393.1"/>
    </source>
</evidence>
<dbReference type="EMBL" id="CP002339">
    <property type="protein sequence ID" value="AEF03393.1"/>
    <property type="molecule type" value="Genomic_DNA"/>
</dbReference>
<dbReference type="KEGG" id="alt:ambt_09335"/>
<dbReference type="AlphaFoldDB" id="F5Z8K0"/>
<keyword evidence="2" id="KW-1185">Reference proteome</keyword>
<sequence>MKKTQFNACNPFNLKLLYTHTHCIDNQFENNLRKGNAMNTSPIARLQALRTSVTNKSVSSTAISNVVQLPLPFEGYPGEGKGGTSKGWNYLLADSVSFSKEVDHAIRIQKPEKEKMPEWISKLITGGQCKTLYVENIDLDLQPTDSDMIRKLCELYSVCLVNVRVDSALNEGNLAVGPW</sequence>
<dbReference type="eggNOG" id="ENOG5033K2T">
    <property type="taxonomic scope" value="Bacteria"/>
</dbReference>
<gene>
    <name evidence="1" type="ordered locus">ambt_09335</name>
</gene>
<proteinExistence type="predicted"/>
<dbReference type="HOGENOM" id="CLU_1500510_0_0_6"/>
<reference evidence="1 2" key="1">
    <citation type="journal article" date="2011" name="J. Bacteriol.">
        <title>Complete genome sequence of the polycyclic aromatic hydrocarbon-degrading bacterium Alteromonas sp. strain SN2.</title>
        <authorList>
            <person name="Jin H.M."/>
            <person name="Jeong H."/>
            <person name="Moon E.J."/>
            <person name="Math R.K."/>
            <person name="Lee K."/>
            <person name="Kim H.J."/>
            <person name="Jeon C.O."/>
            <person name="Oh T.K."/>
            <person name="Kim J.F."/>
        </authorList>
    </citation>
    <scope>NUCLEOTIDE SEQUENCE [LARGE SCALE GENOMIC DNA]</scope>
    <source>
        <strain evidence="2">JCM 17741 / KACC 18427 / KCTC 11700BP / SN2</strain>
    </source>
</reference>
<organism evidence="1 2">
    <name type="scientific">Alteromonas naphthalenivorans</name>
    <dbReference type="NCBI Taxonomy" id="715451"/>
    <lineage>
        <taxon>Bacteria</taxon>
        <taxon>Pseudomonadati</taxon>
        <taxon>Pseudomonadota</taxon>
        <taxon>Gammaproteobacteria</taxon>
        <taxon>Alteromonadales</taxon>
        <taxon>Alteromonadaceae</taxon>
        <taxon>Alteromonas/Salinimonas group</taxon>
        <taxon>Alteromonas</taxon>
    </lineage>
</organism>
<name>F5Z8K0_ALTNA</name>
<dbReference type="Proteomes" id="UP000000683">
    <property type="component" value="Chromosome"/>
</dbReference>